<dbReference type="InterPro" id="IPR025161">
    <property type="entry name" value="IS402-like_dom"/>
</dbReference>
<feature type="region of interest" description="Disordered" evidence="1">
    <location>
        <begin position="44"/>
        <end position="67"/>
    </location>
</feature>
<feature type="domain" description="Insertion element IS402-like" evidence="2">
    <location>
        <begin position="3"/>
        <end position="53"/>
    </location>
</feature>
<dbReference type="Pfam" id="PF13340">
    <property type="entry name" value="DUF4096"/>
    <property type="match status" value="1"/>
</dbReference>
<dbReference type="Proteomes" id="UP000324106">
    <property type="component" value="Chromosome"/>
</dbReference>
<proteinExistence type="predicted"/>
<protein>
    <recommendedName>
        <fullName evidence="2">Insertion element IS402-like domain-containing protein</fullName>
    </recommendedName>
</protein>
<organism evidence="3 4">
    <name type="scientific">Streptomyces venezuelae</name>
    <dbReference type="NCBI Taxonomy" id="54571"/>
    <lineage>
        <taxon>Bacteria</taxon>
        <taxon>Bacillati</taxon>
        <taxon>Actinomycetota</taxon>
        <taxon>Actinomycetes</taxon>
        <taxon>Kitasatosporales</taxon>
        <taxon>Streptomycetaceae</taxon>
        <taxon>Streptomyces</taxon>
    </lineage>
</organism>
<name>A0A5P2B2R0_STRVZ</name>
<evidence type="ECO:0000313" key="3">
    <source>
        <dbReference type="EMBL" id="QES24018.1"/>
    </source>
</evidence>
<feature type="compositionally biased region" description="Polar residues" evidence="1">
    <location>
        <begin position="192"/>
        <end position="208"/>
    </location>
</feature>
<evidence type="ECO:0000256" key="1">
    <source>
        <dbReference type="SAM" id="MobiDB-lite"/>
    </source>
</evidence>
<feature type="compositionally biased region" description="Low complexity" evidence="1">
    <location>
        <begin position="242"/>
        <end position="267"/>
    </location>
</feature>
<evidence type="ECO:0000313" key="4">
    <source>
        <dbReference type="Proteomes" id="UP000324106"/>
    </source>
</evidence>
<sequence>MYPRISCHRQVIDAIAFRYRTGTPWMDLPEYLGSWKRDRRAFGGRARDGPVDRAVPGGAHLGPSPPARVRAGLRPAPGYTPPAGALAPAARLGRVCCASCPTRTPTARSANRRRDGHPPRWTPAGRPRNSPASSTPTPARVRRGRPASACEDGERSGSGKHGGGGGVSDPHRPLFRSHPPRWLRTAMARSASRPTPSGPMPSTASSRIPRQRSRRWAIAHRVAASAPEVRTRCAASPAGPVRGPSHRASSSSSRRSPGSRRSAQSVG</sequence>
<dbReference type="AlphaFoldDB" id="A0A5P2B2R0"/>
<feature type="compositionally biased region" description="Basic residues" evidence="1">
    <location>
        <begin position="209"/>
        <end position="218"/>
    </location>
</feature>
<feature type="region of interest" description="Disordered" evidence="1">
    <location>
        <begin position="102"/>
        <end position="267"/>
    </location>
</feature>
<evidence type="ECO:0000259" key="2">
    <source>
        <dbReference type="Pfam" id="PF13340"/>
    </source>
</evidence>
<accession>A0A5P2B2R0</accession>
<dbReference type="EMBL" id="CP029194">
    <property type="protein sequence ID" value="QES24018.1"/>
    <property type="molecule type" value="Genomic_DNA"/>
</dbReference>
<reference evidence="3 4" key="1">
    <citation type="submission" date="2018-05" db="EMBL/GenBank/DDBJ databases">
        <title>Streptomyces venezuelae.</title>
        <authorList>
            <person name="Kim W."/>
            <person name="Lee N."/>
            <person name="Cho B.-K."/>
        </authorList>
    </citation>
    <scope>NUCLEOTIDE SEQUENCE [LARGE SCALE GENOMIC DNA]</scope>
    <source>
        <strain evidence="3 4">ATCC 15068</strain>
    </source>
</reference>
<gene>
    <name evidence="3" type="ORF">DEJ46_36975</name>
</gene>